<proteinExistence type="inferred from homology"/>
<feature type="region of interest" description="Disordered" evidence="6">
    <location>
        <begin position="311"/>
        <end position="335"/>
    </location>
</feature>
<feature type="transmembrane region" description="Helical" evidence="7">
    <location>
        <begin position="96"/>
        <end position="122"/>
    </location>
</feature>
<comment type="similarity">
    <text evidence="2">Belongs to the TMEM255 family.</text>
</comment>
<feature type="transmembrane region" description="Helical" evidence="7">
    <location>
        <begin position="36"/>
        <end position="57"/>
    </location>
</feature>
<keyword evidence="9" id="KW-1185">Reference proteome</keyword>
<dbReference type="Pfam" id="PF14967">
    <property type="entry name" value="FAM70"/>
    <property type="match status" value="1"/>
</dbReference>
<keyword evidence="4 7" id="KW-1133">Transmembrane helix</keyword>
<evidence type="ECO:0000313" key="8">
    <source>
        <dbReference type="Ensembl" id="ENSCCRP00000138465.1"/>
    </source>
</evidence>
<feature type="compositionally biased region" description="Polar residues" evidence="6">
    <location>
        <begin position="7"/>
        <end position="21"/>
    </location>
</feature>
<feature type="transmembrane region" description="Helical" evidence="7">
    <location>
        <begin position="205"/>
        <end position="230"/>
    </location>
</feature>
<feature type="region of interest" description="Disordered" evidence="6">
    <location>
        <begin position="1"/>
        <end position="22"/>
    </location>
</feature>
<dbReference type="InterPro" id="IPR028014">
    <property type="entry name" value="TMEM255"/>
</dbReference>
<evidence type="ECO:0000256" key="2">
    <source>
        <dbReference type="ARBA" id="ARBA00007903"/>
    </source>
</evidence>
<accession>A0A9J8AAV9</accession>
<dbReference type="Proteomes" id="UP001108240">
    <property type="component" value="Unplaced"/>
</dbReference>
<sequence>MRHHQTDAMQQPQNAPQTNAENADPADVFVKRRRTALWCSVSLCGLSVLVLVVGLLSATQTDNVAVSGYYPGIILSFGAFLGIVGLNLVENRRPMLVASIIFISLGVVSCFLCAIIDGIIAAEFIDRRPLMEGRCEFYSSTSYSYDNYYAEVHCNSYGSQCKLKVKSNTCYCCDLFRCDSVDYHVQYYEFTGVRSCWDVVNLYRLLWACVTLNVLGVFLGIITAAILGAFKDLAPTVQSHMTPSPAPPPHILYNPTQHLITYTGFCPSGQTLPAYPNYPLPPQHLNGYPAPATGQSILEVSTSTSDETQAAAQSGTNSAVLTQSTSQDSSGYMQTPNAPSLYAHLLGPFEKPPPYAC</sequence>
<dbReference type="GeneTree" id="ENSGT00940000166849"/>
<organism evidence="8 9">
    <name type="scientific">Cyprinus carpio carpio</name>
    <dbReference type="NCBI Taxonomy" id="630221"/>
    <lineage>
        <taxon>Eukaryota</taxon>
        <taxon>Metazoa</taxon>
        <taxon>Chordata</taxon>
        <taxon>Craniata</taxon>
        <taxon>Vertebrata</taxon>
        <taxon>Euteleostomi</taxon>
        <taxon>Actinopterygii</taxon>
        <taxon>Neopterygii</taxon>
        <taxon>Teleostei</taxon>
        <taxon>Ostariophysi</taxon>
        <taxon>Cypriniformes</taxon>
        <taxon>Cyprinidae</taxon>
        <taxon>Cyprininae</taxon>
        <taxon>Cyprinus</taxon>
    </lineage>
</organism>
<evidence type="ECO:0000256" key="1">
    <source>
        <dbReference type="ARBA" id="ARBA00004141"/>
    </source>
</evidence>
<dbReference type="PANTHER" id="PTHR33721:SF3">
    <property type="entry name" value="TRANSMEMBRANE PROTEIN 255B"/>
    <property type="match status" value="1"/>
</dbReference>
<reference evidence="8" key="2">
    <citation type="submission" date="2025-09" db="UniProtKB">
        <authorList>
            <consortium name="Ensembl"/>
        </authorList>
    </citation>
    <scope>IDENTIFICATION</scope>
</reference>
<evidence type="ECO:0008006" key="10">
    <source>
        <dbReference type="Google" id="ProtNLM"/>
    </source>
</evidence>
<keyword evidence="3 7" id="KW-0812">Transmembrane</keyword>
<dbReference type="OMA" id="SHYYEFT"/>
<comment type="subcellular location">
    <subcellularLocation>
        <location evidence="1">Membrane</location>
        <topology evidence="1">Multi-pass membrane protein</topology>
    </subcellularLocation>
</comment>
<evidence type="ECO:0000256" key="3">
    <source>
        <dbReference type="ARBA" id="ARBA00022692"/>
    </source>
</evidence>
<name>A0A9J8AAV9_CYPCA</name>
<reference evidence="8" key="1">
    <citation type="submission" date="2025-08" db="UniProtKB">
        <authorList>
            <consortium name="Ensembl"/>
        </authorList>
    </citation>
    <scope>IDENTIFICATION</scope>
</reference>
<dbReference type="AlphaFoldDB" id="A0A9J8AAV9"/>
<protein>
    <recommendedName>
        <fullName evidence="10">Transmembrane protein 255B</fullName>
    </recommendedName>
</protein>
<evidence type="ECO:0000313" key="9">
    <source>
        <dbReference type="Proteomes" id="UP001108240"/>
    </source>
</evidence>
<evidence type="ECO:0000256" key="4">
    <source>
        <dbReference type="ARBA" id="ARBA00022989"/>
    </source>
</evidence>
<dbReference type="Ensembl" id="ENSCCRT00000202769.1">
    <property type="protein sequence ID" value="ENSCCRP00000138465.1"/>
    <property type="gene ID" value="ENSCCRG00000063313.1"/>
</dbReference>
<feature type="transmembrane region" description="Helical" evidence="7">
    <location>
        <begin position="69"/>
        <end position="89"/>
    </location>
</feature>
<keyword evidence="5 7" id="KW-0472">Membrane</keyword>
<dbReference type="GO" id="GO:0016020">
    <property type="term" value="C:membrane"/>
    <property type="evidence" value="ECO:0007669"/>
    <property type="project" value="UniProtKB-SubCell"/>
</dbReference>
<evidence type="ECO:0000256" key="6">
    <source>
        <dbReference type="SAM" id="MobiDB-lite"/>
    </source>
</evidence>
<evidence type="ECO:0000256" key="7">
    <source>
        <dbReference type="SAM" id="Phobius"/>
    </source>
</evidence>
<dbReference type="PANTHER" id="PTHR33721">
    <property type="entry name" value="TRANSMEMBRANE PROTEIN 255B-LIKE"/>
    <property type="match status" value="1"/>
</dbReference>
<evidence type="ECO:0000256" key="5">
    <source>
        <dbReference type="ARBA" id="ARBA00023136"/>
    </source>
</evidence>